<evidence type="ECO:0000313" key="3">
    <source>
        <dbReference type="Proteomes" id="UP000218824"/>
    </source>
</evidence>
<proteinExistence type="predicted"/>
<sequence length="174" mass="19258">MAVVKRRPAPAVVAVELKSLDQVRHLMAESGLGGVPVDVASVAALLGMHLQYEQMSEEMSGYLENRAGRWVIGVNSLHAGVRQRFTIAHEVAHYVLHRDQQGSFRDVIFMRRSMNANAMEKQADRFAAELLMPESQVVSDIRGGLLNVHALAARYNVSALAMKYRLQNLGYAVS</sequence>
<dbReference type="EMBL" id="AP014940">
    <property type="protein sequence ID" value="BAV96648.1"/>
    <property type="molecule type" value="Genomic_DNA"/>
</dbReference>
<evidence type="ECO:0000259" key="1">
    <source>
        <dbReference type="Pfam" id="PF06114"/>
    </source>
</evidence>
<organism evidence="2 3">
    <name type="scientific">Lysobacter enzymogenes</name>
    <dbReference type="NCBI Taxonomy" id="69"/>
    <lineage>
        <taxon>Bacteria</taxon>
        <taxon>Pseudomonadati</taxon>
        <taxon>Pseudomonadota</taxon>
        <taxon>Gammaproteobacteria</taxon>
        <taxon>Lysobacterales</taxon>
        <taxon>Lysobacteraceae</taxon>
        <taxon>Lysobacter</taxon>
    </lineage>
</organism>
<protein>
    <submittedName>
        <fullName evidence="2">Phage related protein</fullName>
    </submittedName>
</protein>
<dbReference type="Gene3D" id="1.10.10.2910">
    <property type="match status" value="1"/>
</dbReference>
<dbReference type="PANTHER" id="PTHR43236">
    <property type="entry name" value="ANTITOXIN HIGA1"/>
    <property type="match status" value="1"/>
</dbReference>
<name>A0AAU9AIJ0_LYSEN</name>
<dbReference type="KEGG" id="lem:LEN_1161"/>
<dbReference type="Proteomes" id="UP000218824">
    <property type="component" value="Chromosome"/>
</dbReference>
<dbReference type="InterPro" id="IPR052345">
    <property type="entry name" value="Rad_response_metalloprotease"/>
</dbReference>
<dbReference type="Pfam" id="PF06114">
    <property type="entry name" value="Peptidase_M78"/>
    <property type="match status" value="1"/>
</dbReference>
<feature type="domain" description="IrrE N-terminal-like" evidence="1">
    <location>
        <begin position="46"/>
        <end position="166"/>
    </location>
</feature>
<accession>A0AAU9AIJ0</accession>
<dbReference type="AlphaFoldDB" id="A0AAU9AIJ0"/>
<dbReference type="GeneID" id="83063040"/>
<gene>
    <name evidence="2" type="ORF">LEN_1161</name>
</gene>
<dbReference type="RefSeq" id="WP_096377003.1">
    <property type="nucleotide sequence ID" value="NZ_AP014940.1"/>
</dbReference>
<evidence type="ECO:0000313" key="2">
    <source>
        <dbReference type="EMBL" id="BAV96648.1"/>
    </source>
</evidence>
<dbReference type="InterPro" id="IPR010359">
    <property type="entry name" value="IrrE_HExxH"/>
</dbReference>
<dbReference type="PANTHER" id="PTHR43236:SF1">
    <property type="entry name" value="BLL7220 PROTEIN"/>
    <property type="match status" value="1"/>
</dbReference>
<reference evidence="2 3" key="1">
    <citation type="journal article" date="2017" name="DNA Res.">
        <title>Complete genome sequence and expression profile of the commercial lytic enzyme producer Lysobacter enzymogenes M497-1.</title>
        <authorList>
            <person name="Takami H."/>
            <person name="Toyoda A."/>
            <person name="Uchiyama I."/>
            <person name="Itoh T."/>
            <person name="Takaki Y."/>
            <person name="Arai W."/>
            <person name="Nishi S."/>
            <person name="Kawai M."/>
            <person name="Shinya K."/>
            <person name="Ikeda H."/>
        </authorList>
    </citation>
    <scope>NUCLEOTIDE SEQUENCE [LARGE SCALE GENOMIC DNA]</scope>
    <source>
        <strain evidence="2 3">M497-1</strain>
    </source>
</reference>